<dbReference type="VEuPathDB" id="VectorBase:RPRC010689"/>
<reference evidence="2" key="1">
    <citation type="submission" date="2015-05" db="UniProtKB">
        <authorList>
            <consortium name="EnsemblMetazoa"/>
        </authorList>
    </citation>
    <scope>IDENTIFICATION</scope>
</reference>
<dbReference type="PANTHER" id="PTHR46423">
    <property type="entry name" value="RNA POLYMERASE II-ASSOCIATED PROTEIN 3"/>
    <property type="match status" value="1"/>
</dbReference>
<accession>T1I320</accession>
<dbReference type="Gene3D" id="1.25.40.10">
    <property type="entry name" value="Tetratricopeptide repeat domain"/>
    <property type="match status" value="1"/>
</dbReference>
<evidence type="ECO:0000313" key="2">
    <source>
        <dbReference type="EnsemblMetazoa" id="RPRC010689-PA"/>
    </source>
</evidence>
<dbReference type="InterPro" id="IPR011990">
    <property type="entry name" value="TPR-like_helical_dom_sf"/>
</dbReference>
<dbReference type="STRING" id="13249.T1I320"/>
<evidence type="ECO:0000313" key="3">
    <source>
        <dbReference type="Proteomes" id="UP000015103"/>
    </source>
</evidence>
<dbReference type="InParanoid" id="T1I320"/>
<evidence type="ECO:0000256" key="1">
    <source>
        <dbReference type="ARBA" id="ARBA00022803"/>
    </source>
</evidence>
<dbReference type="Proteomes" id="UP000015103">
    <property type="component" value="Unassembled WGS sequence"/>
</dbReference>
<name>T1I320_RHOPR</name>
<dbReference type="AlphaFoldDB" id="T1I320"/>
<dbReference type="PROSITE" id="PS50005">
    <property type="entry name" value="TPR"/>
    <property type="match status" value="1"/>
</dbReference>
<dbReference type="HOGENOM" id="CLU_925342_0_0_1"/>
<dbReference type="eggNOG" id="KOG4648">
    <property type="taxonomic scope" value="Eukaryota"/>
</dbReference>
<protein>
    <submittedName>
        <fullName evidence="2">TPR_REGION domain-containing protein</fullName>
    </submittedName>
</protein>
<dbReference type="GeneID" id="141451048"/>
<dbReference type="Pfam" id="PF13432">
    <property type="entry name" value="TPR_16"/>
    <property type="match status" value="1"/>
</dbReference>
<keyword evidence="3" id="KW-1185">Reference proteome</keyword>
<keyword evidence="1" id="KW-0802">TPR repeat</keyword>
<sequence length="299" mass="35123">MDLFQTQYQIKLNAEEMRYFYNDVKNWEDNMKEMDEQLRNLKNDNEEELDEEKGDRDDLCENARNEENKETAEKYKEKGNSLVKSGHWEEAVEEYDRAIELDGRVAAYYGNRAYCYLQLNQLKQAEEDCTLALKLDSKYYKVLLRRAIIRRKLGNLVDAAIDLDNLLQMNVENVAAWKEYHDLYPQLKDLNCYNILKTKLPPQTVEEPKTLAISKNVIPNKKPIPKRTPEVEELVKLEMNGPQTEENETQEVTLNKPLKQKKNFAADSLFAEITPLRTKPAHKRSKLPLKRISIEDCFK</sequence>
<proteinExistence type="predicted"/>
<dbReference type="InterPro" id="IPR019734">
    <property type="entry name" value="TPR_rpt"/>
</dbReference>
<dbReference type="SUPFAM" id="SSF48452">
    <property type="entry name" value="TPR-like"/>
    <property type="match status" value="1"/>
</dbReference>
<dbReference type="EMBL" id="ACPB03019146">
    <property type="status" value="NOT_ANNOTATED_CDS"/>
    <property type="molecule type" value="Genomic_DNA"/>
</dbReference>
<dbReference type="RefSeq" id="XP_073978169.1">
    <property type="nucleotide sequence ID" value="XM_074122068.1"/>
</dbReference>
<dbReference type="GO" id="GO:0101031">
    <property type="term" value="C:protein folding chaperone complex"/>
    <property type="evidence" value="ECO:0007669"/>
    <property type="project" value="TreeGrafter"/>
</dbReference>
<dbReference type="SMART" id="SM00028">
    <property type="entry name" value="TPR"/>
    <property type="match status" value="3"/>
</dbReference>
<dbReference type="PANTHER" id="PTHR46423:SF1">
    <property type="entry name" value="RNA POLYMERASE II-ASSOCIATED PROTEIN 3"/>
    <property type="match status" value="1"/>
</dbReference>
<dbReference type="InterPro" id="IPR051966">
    <property type="entry name" value="RPAP3"/>
</dbReference>
<organism evidence="2 3">
    <name type="scientific">Rhodnius prolixus</name>
    <name type="common">Triatomid bug</name>
    <dbReference type="NCBI Taxonomy" id="13249"/>
    <lineage>
        <taxon>Eukaryota</taxon>
        <taxon>Metazoa</taxon>
        <taxon>Ecdysozoa</taxon>
        <taxon>Arthropoda</taxon>
        <taxon>Hexapoda</taxon>
        <taxon>Insecta</taxon>
        <taxon>Pterygota</taxon>
        <taxon>Neoptera</taxon>
        <taxon>Paraneoptera</taxon>
        <taxon>Hemiptera</taxon>
        <taxon>Heteroptera</taxon>
        <taxon>Panheteroptera</taxon>
        <taxon>Cimicomorpha</taxon>
        <taxon>Reduviidae</taxon>
        <taxon>Triatominae</taxon>
        <taxon>Rhodnius</taxon>
    </lineage>
</organism>
<dbReference type="EnsemblMetazoa" id="RPRC010689-RA">
    <property type="protein sequence ID" value="RPRC010689-PA"/>
    <property type="gene ID" value="RPRC010689"/>
</dbReference>